<sequence length="139" mass="16336">MRPTDKHTYLNYFSNHPRHITNSIVFSQLLRYRRICSNVAIFDNQSTDLVGHFLKQGYPLKLFIRMWNRVRDIPRPTLLVDKPKDKSDKTPLVITHNKGLDSLLKNIKRDWNLLKSDKDLKINIQFPNDSCQTSTPQST</sequence>
<dbReference type="Pfam" id="PF26215">
    <property type="entry name" value="HTH_animal"/>
    <property type="match status" value="1"/>
</dbReference>
<feature type="domain" description="Helix-turn-helix" evidence="1">
    <location>
        <begin position="9"/>
        <end position="65"/>
    </location>
</feature>
<dbReference type="InterPro" id="IPR058912">
    <property type="entry name" value="HTH_animal"/>
</dbReference>
<dbReference type="PANTHER" id="PTHR21301">
    <property type="entry name" value="REVERSE TRANSCRIPTASE"/>
    <property type="match status" value="1"/>
</dbReference>
<dbReference type="OrthoDB" id="6128308at2759"/>
<accession>A0A9Q1BG26</accession>
<evidence type="ECO:0000313" key="3">
    <source>
        <dbReference type="Proteomes" id="UP001152320"/>
    </source>
</evidence>
<proteinExistence type="predicted"/>
<evidence type="ECO:0000259" key="1">
    <source>
        <dbReference type="Pfam" id="PF26215"/>
    </source>
</evidence>
<reference evidence="2" key="1">
    <citation type="submission" date="2021-10" db="EMBL/GenBank/DDBJ databases">
        <title>Tropical sea cucumber genome reveals ecological adaptation and Cuvierian tubules defense mechanism.</title>
        <authorList>
            <person name="Chen T."/>
        </authorList>
    </citation>
    <scope>NUCLEOTIDE SEQUENCE</scope>
    <source>
        <strain evidence="2">Nanhai2018</strain>
        <tissue evidence="2">Muscle</tissue>
    </source>
</reference>
<gene>
    <name evidence="2" type="ORF">HOLleu_35385</name>
</gene>
<name>A0A9Q1BG26_HOLLE</name>
<dbReference type="Proteomes" id="UP001152320">
    <property type="component" value="Chromosome 18"/>
</dbReference>
<protein>
    <recommendedName>
        <fullName evidence="1">Helix-turn-helix domain-containing protein</fullName>
    </recommendedName>
</protein>
<comment type="caution">
    <text evidence="2">The sequence shown here is derived from an EMBL/GenBank/DDBJ whole genome shotgun (WGS) entry which is preliminary data.</text>
</comment>
<evidence type="ECO:0000313" key="2">
    <source>
        <dbReference type="EMBL" id="KAJ8025235.1"/>
    </source>
</evidence>
<organism evidence="2 3">
    <name type="scientific">Holothuria leucospilota</name>
    <name type="common">Black long sea cucumber</name>
    <name type="synonym">Mertensiothuria leucospilota</name>
    <dbReference type="NCBI Taxonomy" id="206669"/>
    <lineage>
        <taxon>Eukaryota</taxon>
        <taxon>Metazoa</taxon>
        <taxon>Echinodermata</taxon>
        <taxon>Eleutherozoa</taxon>
        <taxon>Echinozoa</taxon>
        <taxon>Holothuroidea</taxon>
        <taxon>Aspidochirotacea</taxon>
        <taxon>Aspidochirotida</taxon>
        <taxon>Holothuriidae</taxon>
        <taxon>Holothuria</taxon>
    </lineage>
</organism>
<dbReference type="AlphaFoldDB" id="A0A9Q1BG26"/>
<dbReference type="EMBL" id="JAIZAY010000018">
    <property type="protein sequence ID" value="KAJ8025235.1"/>
    <property type="molecule type" value="Genomic_DNA"/>
</dbReference>
<dbReference type="PANTHER" id="PTHR21301:SF10">
    <property type="entry name" value="REVERSE TRANSCRIPTASE DOMAIN-CONTAINING PROTEIN"/>
    <property type="match status" value="1"/>
</dbReference>
<keyword evidence="3" id="KW-1185">Reference proteome</keyword>